<proteinExistence type="predicted"/>
<reference evidence="1" key="1">
    <citation type="journal article" date="2023" name="Insect Mol. Biol.">
        <title>Genome sequencing provides insights into the evolution of gene families encoding plant cell wall-degrading enzymes in longhorned beetles.</title>
        <authorList>
            <person name="Shin N.R."/>
            <person name="Okamura Y."/>
            <person name="Kirsch R."/>
            <person name="Pauchet Y."/>
        </authorList>
    </citation>
    <scope>NUCLEOTIDE SEQUENCE</scope>
    <source>
        <strain evidence="1">MMC_N1</strain>
    </source>
</reference>
<accession>A0ABQ9K043</accession>
<organism evidence="1 2">
    <name type="scientific">Molorchus minor</name>
    <dbReference type="NCBI Taxonomy" id="1323400"/>
    <lineage>
        <taxon>Eukaryota</taxon>
        <taxon>Metazoa</taxon>
        <taxon>Ecdysozoa</taxon>
        <taxon>Arthropoda</taxon>
        <taxon>Hexapoda</taxon>
        <taxon>Insecta</taxon>
        <taxon>Pterygota</taxon>
        <taxon>Neoptera</taxon>
        <taxon>Endopterygota</taxon>
        <taxon>Coleoptera</taxon>
        <taxon>Polyphaga</taxon>
        <taxon>Cucujiformia</taxon>
        <taxon>Chrysomeloidea</taxon>
        <taxon>Cerambycidae</taxon>
        <taxon>Lamiinae</taxon>
        <taxon>Monochamini</taxon>
        <taxon>Molorchus</taxon>
    </lineage>
</organism>
<evidence type="ECO:0000313" key="2">
    <source>
        <dbReference type="Proteomes" id="UP001162164"/>
    </source>
</evidence>
<sequence length="63" mass="7384">MAIKVANSKFGSVYSIDYAKELCMSDFFRHLFSKLEIEEEDVLKNIPTYKCQMKCEGHFLQID</sequence>
<evidence type="ECO:0000313" key="1">
    <source>
        <dbReference type="EMBL" id="KAJ8982973.1"/>
    </source>
</evidence>
<protein>
    <submittedName>
        <fullName evidence="1">Uncharacterized protein</fullName>
    </submittedName>
</protein>
<keyword evidence="2" id="KW-1185">Reference proteome</keyword>
<name>A0ABQ9K043_9CUCU</name>
<gene>
    <name evidence="1" type="ORF">NQ317_001413</name>
</gene>
<comment type="caution">
    <text evidence="1">The sequence shown here is derived from an EMBL/GenBank/DDBJ whole genome shotgun (WGS) entry which is preliminary data.</text>
</comment>
<dbReference type="Proteomes" id="UP001162164">
    <property type="component" value="Unassembled WGS sequence"/>
</dbReference>
<dbReference type="EMBL" id="JAPWTJ010000098">
    <property type="protein sequence ID" value="KAJ8982973.1"/>
    <property type="molecule type" value="Genomic_DNA"/>
</dbReference>